<dbReference type="Pfam" id="PF16124">
    <property type="entry name" value="RecQ_Zn_bind"/>
    <property type="match status" value="1"/>
</dbReference>
<dbReference type="GO" id="GO:0000166">
    <property type="term" value="F:nucleotide binding"/>
    <property type="evidence" value="ECO:0007669"/>
    <property type="project" value="InterPro"/>
</dbReference>
<feature type="compositionally biased region" description="Basic residues" evidence="3">
    <location>
        <begin position="233"/>
        <end position="242"/>
    </location>
</feature>
<feature type="region of interest" description="Disordered" evidence="3">
    <location>
        <begin position="233"/>
        <end position="256"/>
    </location>
</feature>
<dbReference type="SUPFAM" id="SSF47819">
    <property type="entry name" value="HRDC-like"/>
    <property type="match status" value="1"/>
</dbReference>
<dbReference type="InterPro" id="IPR036388">
    <property type="entry name" value="WH-like_DNA-bd_sf"/>
</dbReference>
<sequence>MQACRRQFLLKYFDENFPPHCGSCDYCLTEFKKFDGTLIAQKALSAVTRLKERFGYTYVIDFLRGSKNEKIREEHKALKTYGIGADISKTDWLRYIRELTGMGYLYVSDDAYPVLKLTAKSEAVLKGLEKVMLIESETVAEHQHSAEVLPFEAGLLTELKNIRRDIALHENIPPYIILSDATLVELATYLPQSLDEMRLISGFGDVKLARYGREFLLPVKDYCTRNGLTSKIKQKTAKRERKAKNERSDMGSKPTDTAFHTFSLHKAGKTIPEIAAERGLAASTIEGHLSYYIYTGALDLSTLVTEEKQKKIKDAVESYGAEKLSPLKEILGEEYSYGDIKAVIAWMRKVGTI</sequence>
<evidence type="ECO:0000256" key="2">
    <source>
        <dbReference type="ARBA" id="ARBA00034808"/>
    </source>
</evidence>
<dbReference type="GO" id="GO:0006281">
    <property type="term" value="P:DNA repair"/>
    <property type="evidence" value="ECO:0007669"/>
    <property type="project" value="InterPro"/>
</dbReference>
<dbReference type="Gene3D" id="1.10.10.1390">
    <property type="entry name" value="ATP-dependent DNA helicase RecQ"/>
    <property type="match status" value="1"/>
</dbReference>
<dbReference type="GO" id="GO:0043138">
    <property type="term" value="F:3'-5' DNA helicase activity"/>
    <property type="evidence" value="ECO:0007669"/>
    <property type="project" value="UniProtKB-EC"/>
</dbReference>
<comment type="caution">
    <text evidence="5">The sequence shown here is derived from an EMBL/GenBank/DDBJ whole genome shotgun (WGS) entry which is preliminary data.</text>
</comment>
<proteinExistence type="predicted"/>
<keyword evidence="5" id="KW-0547">Nucleotide-binding</keyword>
<dbReference type="AlphaFoldDB" id="A0A1J5PV11"/>
<reference evidence="5" key="1">
    <citation type="submission" date="2016-10" db="EMBL/GenBank/DDBJ databases">
        <title>Sequence of Gallionella enrichment culture.</title>
        <authorList>
            <person name="Poehlein A."/>
            <person name="Muehling M."/>
            <person name="Daniel R."/>
        </authorList>
    </citation>
    <scope>NUCLEOTIDE SEQUENCE</scope>
</reference>
<dbReference type="EMBL" id="MLJW01005948">
    <property type="protein sequence ID" value="OIQ67405.1"/>
    <property type="molecule type" value="Genomic_DNA"/>
</dbReference>
<dbReference type="Pfam" id="PF00570">
    <property type="entry name" value="HRDC"/>
    <property type="match status" value="1"/>
</dbReference>
<dbReference type="GO" id="GO:0016787">
    <property type="term" value="F:hydrolase activity"/>
    <property type="evidence" value="ECO:0007669"/>
    <property type="project" value="UniProtKB-KW"/>
</dbReference>
<dbReference type="GO" id="GO:0003676">
    <property type="term" value="F:nucleic acid binding"/>
    <property type="evidence" value="ECO:0007669"/>
    <property type="project" value="InterPro"/>
</dbReference>
<dbReference type="InterPro" id="IPR029491">
    <property type="entry name" value="Helicase_HTH"/>
</dbReference>
<dbReference type="PROSITE" id="PS50967">
    <property type="entry name" value="HRDC"/>
    <property type="match status" value="1"/>
</dbReference>
<accession>A0A1J5PV11</accession>
<comment type="catalytic activity">
    <reaction evidence="1">
        <text>Couples ATP hydrolysis with the unwinding of duplex DNA by translocating in the 3'-5' direction.</text>
        <dbReference type="EC" id="5.6.2.4"/>
    </reaction>
</comment>
<keyword evidence="5" id="KW-0378">Hydrolase</keyword>
<evidence type="ECO:0000256" key="1">
    <source>
        <dbReference type="ARBA" id="ARBA00034617"/>
    </source>
</evidence>
<evidence type="ECO:0000313" key="5">
    <source>
        <dbReference type="EMBL" id="OIQ67405.1"/>
    </source>
</evidence>
<gene>
    <name evidence="5" type="primary">recQ_19</name>
    <name evidence="5" type="ORF">GALL_510160</name>
</gene>
<dbReference type="Pfam" id="PF14493">
    <property type="entry name" value="HTH_40"/>
    <property type="match status" value="1"/>
</dbReference>
<name>A0A1J5PV11_9ZZZZ</name>
<protein>
    <recommendedName>
        <fullName evidence="2">DNA 3'-5' helicase</fullName>
        <ecNumber evidence="2">5.6.2.4</ecNumber>
    </recommendedName>
</protein>
<dbReference type="SMART" id="SM00341">
    <property type="entry name" value="HRDC"/>
    <property type="match status" value="1"/>
</dbReference>
<feature type="domain" description="HRDC" evidence="4">
    <location>
        <begin position="149"/>
        <end position="229"/>
    </location>
</feature>
<dbReference type="InterPro" id="IPR036390">
    <property type="entry name" value="WH_DNA-bd_sf"/>
</dbReference>
<organism evidence="5">
    <name type="scientific">mine drainage metagenome</name>
    <dbReference type="NCBI Taxonomy" id="410659"/>
    <lineage>
        <taxon>unclassified sequences</taxon>
        <taxon>metagenomes</taxon>
        <taxon>ecological metagenomes</taxon>
    </lineage>
</organism>
<dbReference type="InterPro" id="IPR018982">
    <property type="entry name" value="RQC_domain"/>
</dbReference>
<evidence type="ECO:0000256" key="3">
    <source>
        <dbReference type="SAM" id="MobiDB-lite"/>
    </source>
</evidence>
<dbReference type="SMART" id="SM00956">
    <property type="entry name" value="RQC"/>
    <property type="match status" value="1"/>
</dbReference>
<dbReference type="EC" id="5.6.2.4" evidence="2"/>
<keyword evidence="5" id="KW-0067">ATP-binding</keyword>
<dbReference type="InterPro" id="IPR002121">
    <property type="entry name" value="HRDC_dom"/>
</dbReference>
<dbReference type="InterPro" id="IPR010997">
    <property type="entry name" value="HRDC-like_sf"/>
</dbReference>
<dbReference type="InterPro" id="IPR032284">
    <property type="entry name" value="RecQ_Zn-bd"/>
</dbReference>
<dbReference type="InterPro" id="IPR044876">
    <property type="entry name" value="HRDC_dom_sf"/>
</dbReference>
<dbReference type="Pfam" id="PF09382">
    <property type="entry name" value="RQC"/>
    <property type="match status" value="1"/>
</dbReference>
<keyword evidence="5" id="KW-0347">Helicase</keyword>
<evidence type="ECO:0000259" key="4">
    <source>
        <dbReference type="PROSITE" id="PS50967"/>
    </source>
</evidence>
<dbReference type="GO" id="GO:0006260">
    <property type="term" value="P:DNA replication"/>
    <property type="evidence" value="ECO:0007669"/>
    <property type="project" value="InterPro"/>
</dbReference>
<dbReference type="Gene3D" id="1.10.150.80">
    <property type="entry name" value="HRDC domain"/>
    <property type="match status" value="1"/>
</dbReference>
<dbReference type="Gene3D" id="1.10.10.10">
    <property type="entry name" value="Winged helix-like DNA-binding domain superfamily/Winged helix DNA-binding domain"/>
    <property type="match status" value="1"/>
</dbReference>
<dbReference type="SUPFAM" id="SSF46785">
    <property type="entry name" value="Winged helix' DNA-binding domain"/>
    <property type="match status" value="1"/>
</dbReference>